<dbReference type="Pfam" id="PF14496">
    <property type="entry name" value="NEL"/>
    <property type="match status" value="1"/>
</dbReference>
<dbReference type="Proteomes" id="UP000582981">
    <property type="component" value="Unassembled WGS sequence"/>
</dbReference>
<keyword evidence="4" id="KW-0677">Repeat</keyword>
<keyword evidence="6" id="KW-0833">Ubl conjugation pathway</keyword>
<comment type="catalytic activity">
    <reaction evidence="1">
        <text>S-ubiquitinyl-[E2 ubiquitin-conjugating enzyme]-L-cysteine + [acceptor protein]-L-lysine = [E2 ubiquitin-conjugating enzyme]-L-cysteine + N(6)-ubiquitinyl-[acceptor protein]-L-lysine.</text>
        <dbReference type="EC" id="2.3.2.27"/>
    </reaction>
</comment>
<gene>
    <name evidence="9" type="ORF">HX829_23110</name>
</gene>
<comment type="PTM">
    <text evidence="6">Ubiquitinated in the presence of host E1 ubiquitin-activating enzyme, E2 ubiquitin-conjugating enzyme and ubiquitin.</text>
</comment>
<dbReference type="Gene3D" id="1.20.58.360">
    <property type="entry name" value="Shigella T3SS effector IpaH defines"/>
    <property type="match status" value="1"/>
</dbReference>
<accession>A0A7Y8BMR2</accession>
<dbReference type="Pfam" id="PF00560">
    <property type="entry name" value="LRR_1"/>
    <property type="match status" value="1"/>
</dbReference>
<reference evidence="9 10" key="1">
    <citation type="submission" date="2020-04" db="EMBL/GenBank/DDBJ databases">
        <title>Molecular characterization of pseudomonads from Agaricus bisporus reveal novel blotch 2 pathogens in Western Europe.</title>
        <authorList>
            <person name="Taparia T."/>
            <person name="Krijger M."/>
            <person name="Haynes E."/>
            <person name="Elpinstone J.G."/>
            <person name="Noble R."/>
            <person name="Van Der Wolf J."/>
        </authorList>
    </citation>
    <scope>NUCLEOTIDE SEQUENCE [LARGE SCALE GENOMIC DNA]</scope>
    <source>
        <strain evidence="9 10">F1001</strain>
    </source>
</reference>
<keyword evidence="6" id="KW-0964">Secreted</keyword>
<comment type="similarity">
    <text evidence="6">Belongs to the LRR-containing bacterial E3 ligase family.</text>
</comment>
<evidence type="ECO:0000259" key="8">
    <source>
        <dbReference type="PROSITE" id="PS52053"/>
    </source>
</evidence>
<feature type="compositionally biased region" description="Pro residues" evidence="7">
    <location>
        <begin position="11"/>
        <end position="21"/>
    </location>
</feature>
<dbReference type="GO" id="GO:0005576">
    <property type="term" value="C:extracellular region"/>
    <property type="evidence" value="ECO:0007669"/>
    <property type="project" value="UniProtKB-UniRule"/>
</dbReference>
<evidence type="ECO:0000256" key="4">
    <source>
        <dbReference type="ARBA" id="ARBA00022737"/>
    </source>
</evidence>
<dbReference type="GO" id="GO:0061630">
    <property type="term" value="F:ubiquitin protein ligase activity"/>
    <property type="evidence" value="ECO:0007669"/>
    <property type="project" value="UniProtKB-EC"/>
</dbReference>
<comment type="caution">
    <text evidence="9">The sequence shown here is derived from an EMBL/GenBank/DDBJ whole genome shotgun (WGS) entry which is preliminary data.</text>
</comment>
<evidence type="ECO:0000256" key="7">
    <source>
        <dbReference type="SAM" id="MobiDB-lite"/>
    </source>
</evidence>
<dbReference type="PROSITE" id="PS52053">
    <property type="entry name" value="NEL"/>
    <property type="match status" value="1"/>
</dbReference>
<evidence type="ECO:0000256" key="3">
    <source>
        <dbReference type="ARBA" id="ARBA00022614"/>
    </source>
</evidence>
<dbReference type="GO" id="GO:0016567">
    <property type="term" value="P:protein ubiquitination"/>
    <property type="evidence" value="ECO:0007669"/>
    <property type="project" value="InterPro"/>
</dbReference>
<keyword evidence="6" id="KW-1035">Host cytoplasm</keyword>
<dbReference type="PANTHER" id="PTHR48051">
    <property type="match status" value="1"/>
</dbReference>
<evidence type="ECO:0000256" key="6">
    <source>
        <dbReference type="PROSITE-ProRule" id="PRU01398"/>
    </source>
</evidence>
<feature type="domain" description="NEL" evidence="8">
    <location>
        <begin position="1444"/>
        <end position="1745"/>
    </location>
</feature>
<sequence>MHRSMDDQQTPPIPRQAPPGAPLNRHQAFIARRIPEPLKHPGSACLKALAGLQPSLPPWYAKAAPETRAAFEKSQHERCVSQHELEAILERILPLERFAKPLLKAAIATTFNLELDVRQTYFVRRMQRSRASSLGGFLGLSAGDPLVRNWYWDITLLEAALHNFAADEAGRSPAEGAEFITHDHNTDAVRMTHVKDHELPVRPERFAALCRTLDLGGQYQAHINAVLNPADGIRKARVRRTWVRHLRHELSEALHLARMKDDVPADAYQMLMQWLADQGDIHLDGQRVRPSRLRMLGVDLSEILLFGAERGGTLQRCVVYVPGDDLQPLRHYVSTAAFMIDLRTRLHGANFRRFFSRFVTVREQPAFFSALKKRLDPGDRHELWDDYSLDPGLRVGLDLVDLPLRLDSRAALDEVLADLCELKIGRMLGDARALAVPTDDENREARIARFMAVFDAGMDLLNLLVFVPGLGQVMLLAMATRMLHEVYSGIEAWEEGETREAWAHLLGVAMNLAFIGTAGVVLPHLDSSAFIDSLVPVSLREGVMRLWKADLRPYEHQPSLSDKPLPDKLGPHDYLSDYYLPLEGRHYRLRPDEHWPGRYRALHARADELLNPHAPQFRPNGAGGWLHEVDAPLGWDDERLFARLSPEAASLDGATARRIMDICGIDAAVLREVQYNTRLPPALLSDSVTRFVLDRELGRLVQRLQAGAASSGSLDELHMEMQLLTSAPVWPRSKVLRLLNGSGRTLQEYPAAIEARVPRIEVRWPGLDADGLLEQVLRQLDEAESRALLQEEFGLGAVSPAARVVTLRQRLAREALKRRADLFDSHYRYRTLPDRDEPGVALLQRDFAELPVRVAQELARHADGRELQQFEGGRVPLRLAEEARHYLRHVRLARQYESLYLDSVNQAEAYRVVLPMLETLPGWSARVRLEIRDGTFDGALLASVGPPRAAISRVLIRDDGLYETCDEVARDLHGPDDLYAAILHALPDAERTALGFAHVGQGGELKQALRGLPTLPRDKLAGGPPAGPGNPPMGLAAGRSGYSFDDPAVADTPQRHIREVIQLAREVYPSHEWRTMERLLGMDAPRAIATPRRNPELIKLAREVYPAHDWEAVEHFLGQEQASDLEFSGRLGDLWIEYQLLSRRLDSWIWTPSYYSQDGRFMAVSDTTRRLVAEEIKRCWRRETPAARATVGALAGSRLKLDNQRVGSLPVLSADFSHVSELSLNSMGVSGSLDGFLDRFSGVNWLSMSGNDLGMLPPAIATMKGLATLILPNNGIVLTAETAGQLARLTSLQVLTLEGNTLGHPLDLSRLGALRGLGLRRTGLTALPVGLERLDRLEILDLSDNTLGIAPDVSALTRLQRLNLRHTGITQWPVGFERCPNLQSLDLSHNGINHIPAPVETLIRALSPAQRWVINLRGNPLTEVARVTGLQLGLGGLAGSTPLPGPSELEHWLEGADAEQQASRSALWRSLSEEPGSGEFFKVIQNLTVSADFTQLVYRPALMARVWRVMEAIAGNSELRVRVFRLSTETDTCADGMADIFSNLDFEVLLEQAQALADPVARGVELLKLARSKSRLLALRLLADEEYRRQLMFDDRPDEVEIHLAYRIGLARKKELLAQPDAMLFQPVSNVAPQQIEAAGRTVLAAEAQGGLARALLALEPPFWREFLEAQHAAELKLNSEFYYARLEALEELKDKLDEWLEPGRGTEAERASLREAITQLAQGLGIATDQLFSGQPMSEQFYREVLEGVAEEQGGMLRRLTQEALDRLGASASR</sequence>
<evidence type="ECO:0000256" key="1">
    <source>
        <dbReference type="ARBA" id="ARBA00000900"/>
    </source>
</evidence>
<evidence type="ECO:0000256" key="2">
    <source>
        <dbReference type="ARBA" id="ARBA00012483"/>
    </source>
</evidence>
<keyword evidence="5" id="KW-0843">Virulence</keyword>
<proteinExistence type="inferred from homology"/>
<protein>
    <recommendedName>
        <fullName evidence="2">RING-type E3 ubiquitin transferase</fullName>
        <ecNumber evidence="2">2.3.2.27</ecNumber>
    </recommendedName>
</protein>
<keyword evidence="6" id="KW-0808">Transferase</keyword>
<evidence type="ECO:0000256" key="5">
    <source>
        <dbReference type="ARBA" id="ARBA00023026"/>
    </source>
</evidence>
<evidence type="ECO:0000313" key="9">
    <source>
        <dbReference type="EMBL" id="NWB49377.1"/>
    </source>
</evidence>
<dbReference type="InterPro" id="IPR001611">
    <property type="entry name" value="Leu-rich_rpt"/>
</dbReference>
<dbReference type="InterPro" id="IPR046673">
    <property type="entry name" value="ToxA_N"/>
</dbReference>
<dbReference type="PANTHER" id="PTHR48051:SF46">
    <property type="entry name" value="LEUCINE RICH REPEAT-CONTAINING DOMAIN PROTEIN"/>
    <property type="match status" value="1"/>
</dbReference>
<feature type="region of interest" description="Disordered" evidence="7">
    <location>
        <begin position="1"/>
        <end position="22"/>
    </location>
</feature>
<dbReference type="PROSITE" id="PS51450">
    <property type="entry name" value="LRR"/>
    <property type="match status" value="1"/>
</dbReference>
<name>A0A7Y8BMR2_9PSED</name>
<keyword evidence="6" id="KW-0832">Ubl conjugation</keyword>
<dbReference type="EC" id="2.3.2.27" evidence="2"/>
<dbReference type="Pfam" id="PF20178">
    <property type="entry name" value="ToxA_N"/>
    <property type="match status" value="1"/>
</dbReference>
<dbReference type="SUPFAM" id="SSF52058">
    <property type="entry name" value="L domain-like"/>
    <property type="match status" value="1"/>
</dbReference>
<dbReference type="RefSeq" id="WP_177145107.1">
    <property type="nucleotide sequence ID" value="NZ_JACAPU010000027.1"/>
</dbReference>
<dbReference type="InterPro" id="IPR050216">
    <property type="entry name" value="LRR_domain-containing"/>
</dbReference>
<organism evidence="9 10">
    <name type="scientific">Pseudomonas gingeri</name>
    <dbReference type="NCBI Taxonomy" id="117681"/>
    <lineage>
        <taxon>Bacteria</taxon>
        <taxon>Pseudomonadati</taxon>
        <taxon>Pseudomonadota</taxon>
        <taxon>Gammaproteobacteria</taxon>
        <taxon>Pseudomonadales</taxon>
        <taxon>Pseudomonadaceae</taxon>
        <taxon>Pseudomonas</taxon>
    </lineage>
</organism>
<dbReference type="SMART" id="SM00369">
    <property type="entry name" value="LRR_TYP"/>
    <property type="match status" value="3"/>
</dbReference>
<dbReference type="GO" id="GO:0005737">
    <property type="term" value="C:cytoplasm"/>
    <property type="evidence" value="ECO:0007669"/>
    <property type="project" value="TreeGrafter"/>
</dbReference>
<dbReference type="EMBL" id="JACAPU010000027">
    <property type="protein sequence ID" value="NWB49377.1"/>
    <property type="molecule type" value="Genomic_DNA"/>
</dbReference>
<feature type="active site" description="Glycyl thioester intermediate" evidence="6">
    <location>
        <position position="1533"/>
    </location>
</feature>
<dbReference type="InterPro" id="IPR003591">
    <property type="entry name" value="Leu-rich_rpt_typical-subtyp"/>
</dbReference>
<keyword evidence="3" id="KW-0433">Leucine-rich repeat</keyword>
<dbReference type="InterPro" id="IPR032675">
    <property type="entry name" value="LRR_dom_sf"/>
</dbReference>
<evidence type="ECO:0000313" key="10">
    <source>
        <dbReference type="Proteomes" id="UP000582981"/>
    </source>
</evidence>
<dbReference type="InterPro" id="IPR029487">
    <property type="entry name" value="NEL_dom"/>
</dbReference>
<dbReference type="Gene3D" id="3.80.10.10">
    <property type="entry name" value="Ribonuclease Inhibitor"/>
    <property type="match status" value="1"/>
</dbReference>